<dbReference type="AlphaFoldDB" id="A0AAC8YCD0"/>
<evidence type="ECO:0000313" key="12">
    <source>
        <dbReference type="EMBL" id="AOZ45759.1"/>
    </source>
</evidence>
<dbReference type="PROSITE" id="PS00136">
    <property type="entry name" value="SUBTILASE_ASP"/>
    <property type="match status" value="1"/>
</dbReference>
<dbReference type="InterPro" id="IPR023827">
    <property type="entry name" value="Peptidase_S8_Asp-AS"/>
</dbReference>
<keyword evidence="2 6" id="KW-0645">Protease</keyword>
<dbReference type="PROSITE" id="PS51318">
    <property type="entry name" value="TAT"/>
    <property type="match status" value="1"/>
</dbReference>
<dbReference type="GO" id="GO:0004252">
    <property type="term" value="F:serine-type endopeptidase activity"/>
    <property type="evidence" value="ECO:0007669"/>
    <property type="project" value="UniProtKB-UniRule"/>
</dbReference>
<evidence type="ECO:0000313" key="13">
    <source>
        <dbReference type="Proteomes" id="UP000075221"/>
    </source>
</evidence>
<dbReference type="PROSITE" id="PS00137">
    <property type="entry name" value="SUBTILASE_HIS"/>
    <property type="match status" value="1"/>
</dbReference>
<dbReference type="EMBL" id="CP014352">
    <property type="protein sequence ID" value="AMS04266.1"/>
    <property type="molecule type" value="Genomic_DNA"/>
</dbReference>
<feature type="active site" description="Charge relay system" evidence="5 6">
    <location>
        <position position="273"/>
    </location>
</feature>
<dbReference type="Proteomes" id="UP000075221">
    <property type="component" value="Chromosome"/>
</dbReference>
<comment type="similarity">
    <text evidence="1 6 7">Belongs to the peptidase S8 family.</text>
</comment>
<dbReference type="GO" id="GO:0006508">
    <property type="term" value="P:proteolysis"/>
    <property type="evidence" value="ECO:0007669"/>
    <property type="project" value="UniProtKB-KW"/>
</dbReference>
<dbReference type="PROSITE" id="PS51892">
    <property type="entry name" value="SUBTILASE"/>
    <property type="match status" value="1"/>
</dbReference>
<evidence type="ECO:0000256" key="5">
    <source>
        <dbReference type="PIRSR" id="PIRSR615500-1"/>
    </source>
</evidence>
<gene>
    <name evidence="12" type="ORF">A8L58_02410</name>
    <name evidence="11" type="ORF">AXH35_00940</name>
</gene>
<dbReference type="SUPFAM" id="SSF52743">
    <property type="entry name" value="Subtilisin-like"/>
    <property type="match status" value="1"/>
</dbReference>
<evidence type="ECO:0000259" key="10">
    <source>
        <dbReference type="Pfam" id="PF00082"/>
    </source>
</evidence>
<evidence type="ECO:0000256" key="7">
    <source>
        <dbReference type="RuleBase" id="RU003355"/>
    </source>
</evidence>
<feature type="domain" description="Peptidase S8/S53" evidence="10">
    <location>
        <begin position="188"/>
        <end position="499"/>
    </location>
</feature>
<dbReference type="Pfam" id="PF00082">
    <property type="entry name" value="Peptidase_S8"/>
    <property type="match status" value="1"/>
</dbReference>
<dbReference type="InterPro" id="IPR006311">
    <property type="entry name" value="TAT_signal"/>
</dbReference>
<dbReference type="RefSeq" id="WP_062818816.1">
    <property type="nucleotide sequence ID" value="NZ_CP014352.1"/>
</dbReference>
<dbReference type="InterPro" id="IPR015500">
    <property type="entry name" value="Peptidase_S8_subtilisin-rel"/>
</dbReference>
<dbReference type="InterPro" id="IPR022398">
    <property type="entry name" value="Peptidase_S8_His-AS"/>
</dbReference>
<protein>
    <recommendedName>
        <fullName evidence="10">Peptidase S8/S53 domain-containing protein</fullName>
    </recommendedName>
</protein>
<dbReference type="PANTHER" id="PTHR43806">
    <property type="entry name" value="PEPTIDASE S8"/>
    <property type="match status" value="1"/>
</dbReference>
<feature type="active site" description="Charge relay system" evidence="5 6">
    <location>
        <position position="461"/>
    </location>
</feature>
<evidence type="ECO:0000313" key="14">
    <source>
        <dbReference type="Proteomes" id="UP000178666"/>
    </source>
</evidence>
<evidence type="ECO:0000313" key="11">
    <source>
        <dbReference type="EMBL" id="AMS04266.1"/>
    </source>
</evidence>
<evidence type="ECO:0000256" key="3">
    <source>
        <dbReference type="ARBA" id="ARBA00022801"/>
    </source>
</evidence>
<reference evidence="12 14" key="1">
    <citation type="journal article" date="2016" name="Plant Dis.">
        <title>Improved production of propionic acid using genome shuffling.</title>
        <authorList>
            <person name="Luna-Flores C.H."/>
            <person name="Palfreyman R.W."/>
            <person name="Kromer J.O."/>
            <person name="Nielsen L.K."/>
            <person name="Marcellin E."/>
        </authorList>
    </citation>
    <scope>NUCLEOTIDE SEQUENCE [LARGE SCALE GENOMIC DNA]</scope>
    <source>
        <strain evidence="12 14">F3E8</strain>
    </source>
</reference>
<evidence type="ECO:0000256" key="2">
    <source>
        <dbReference type="ARBA" id="ARBA00022670"/>
    </source>
</evidence>
<feature type="signal peptide" evidence="9">
    <location>
        <begin position="1"/>
        <end position="38"/>
    </location>
</feature>
<accession>A0AAC8YCD0</accession>
<feature type="region of interest" description="Disordered" evidence="8">
    <location>
        <begin position="244"/>
        <end position="271"/>
    </location>
</feature>
<evidence type="ECO:0000256" key="9">
    <source>
        <dbReference type="SAM" id="SignalP"/>
    </source>
</evidence>
<evidence type="ECO:0000256" key="6">
    <source>
        <dbReference type="PROSITE-ProRule" id="PRU01240"/>
    </source>
</evidence>
<keyword evidence="4 6" id="KW-0720">Serine protease</keyword>
<evidence type="ECO:0000256" key="1">
    <source>
        <dbReference type="ARBA" id="ARBA00011073"/>
    </source>
</evidence>
<sequence>MSTAPRSSVPRHRRIAGVGAAALALATGLAMTPRTADAAPPDDGGRLHRAPSAGRLSTGVTARMAAPDAAVSVMVQMTGDPVAVARAKAGGDLPAAQSNRLRNSLSARQSPLVAQVRARGGRIVSQMQSAYNGVHITIPRREINALATLPDVESVHVMTPKTPSDASPTTANAYLGVPQVWQSTGYTGRKVKVAVIDTGIDYTHADFGGPGTTAAYTGARATAASSPDPSLVGPRAPRVKGGHDFAGDAYNSSGTGAALTPRPDSNPLDCVGHGTHVSGVLGGSGVTSAGAAYRGPYTASAVKSLEVSPGVAPQADLYALKIFGCTGTSDLTTEAIDWAVGHGMDVINMSLGGAYGRPDDPDAVAAANAVAAGAVVIAAAGNTGQNPYLAGAPGTGHGVVSVAAVNNAASLPGYRGYAPFSASGPAGQDSSLTPDIAAPGVLIGSAAIGTGTGSVEMSGTSVAAPQVAGVAALAVQAHPGWSGPRIAAALTSTASPDAVAGYNPVLGGGLVNAARAVTTTAYAQGDSYRVLAGRVTTSSLSFGFQESTSMLGGHRTITVTNAGPRPVTYTVSSRASASSRPASVSLSTRRVTVRPHSSARIQVGLRAGAAAIGSSLSNATGFHEISGTVTLTSGPDTLQVPYLMVPRAATSVTATTRGATRGAAAAQKPRPTAPTSLVLANRGGAIPAQSSVYTWGLADARRDPTLSGGAGYDLRAAGAQTMQVGGAPVVVFALNTWDRWSNAAANEYDVAVDTDGDGDADRIVFATDSGVVRRGVQDGTSEVFIQDVATGAISASGFLAVSPTDSSTIQLPVTAADLGLSASAGGFSYTVAGYGGNAGSDDTGSTWARYNPWAPALAAATDATVPVNRSVSIPVTVSAAEMTRQRPLGLMVVTPDNRNGSAQAALLHVS</sequence>
<dbReference type="PANTHER" id="PTHR43806:SF65">
    <property type="entry name" value="SERINE PROTEASE APRX"/>
    <property type="match status" value="1"/>
</dbReference>
<organism evidence="11 13">
    <name type="scientific">Acidipropionibacterium acidipropionici</name>
    <dbReference type="NCBI Taxonomy" id="1748"/>
    <lineage>
        <taxon>Bacteria</taxon>
        <taxon>Bacillati</taxon>
        <taxon>Actinomycetota</taxon>
        <taxon>Actinomycetes</taxon>
        <taxon>Propionibacteriales</taxon>
        <taxon>Propionibacteriaceae</taxon>
        <taxon>Acidipropionibacterium</taxon>
    </lineage>
</organism>
<dbReference type="InterPro" id="IPR023828">
    <property type="entry name" value="Peptidase_S8_Ser-AS"/>
</dbReference>
<feature type="chain" id="PRO_5042275983" description="Peptidase S8/S53 domain-containing protein" evidence="9">
    <location>
        <begin position="39"/>
        <end position="910"/>
    </location>
</feature>
<feature type="active site" description="Charge relay system" evidence="5 6">
    <location>
        <position position="197"/>
    </location>
</feature>
<dbReference type="InterPro" id="IPR000209">
    <property type="entry name" value="Peptidase_S8/S53_dom"/>
</dbReference>
<dbReference type="PROSITE" id="PS00138">
    <property type="entry name" value="SUBTILASE_SER"/>
    <property type="match status" value="1"/>
</dbReference>
<dbReference type="InterPro" id="IPR036852">
    <property type="entry name" value="Peptidase_S8/S53_dom_sf"/>
</dbReference>
<name>A0AAC8YCD0_9ACTN</name>
<evidence type="ECO:0000256" key="8">
    <source>
        <dbReference type="SAM" id="MobiDB-lite"/>
    </source>
</evidence>
<dbReference type="CDD" id="cd07474">
    <property type="entry name" value="Peptidases_S8_subtilisin_Vpr-like"/>
    <property type="match status" value="1"/>
</dbReference>
<proteinExistence type="inferred from homology"/>
<keyword evidence="9" id="KW-0732">Signal</keyword>
<keyword evidence="14" id="KW-1185">Reference proteome</keyword>
<evidence type="ECO:0000256" key="4">
    <source>
        <dbReference type="ARBA" id="ARBA00022825"/>
    </source>
</evidence>
<dbReference type="InterPro" id="IPR034213">
    <property type="entry name" value="S8_Vpr-like"/>
</dbReference>
<dbReference type="EMBL" id="CP015970">
    <property type="protein sequence ID" value="AOZ45759.1"/>
    <property type="molecule type" value="Genomic_DNA"/>
</dbReference>
<dbReference type="Proteomes" id="UP000178666">
    <property type="component" value="Chromosome"/>
</dbReference>
<feature type="region of interest" description="Disordered" evidence="8">
    <location>
        <begin position="33"/>
        <end position="60"/>
    </location>
</feature>
<reference evidence="11 13" key="2">
    <citation type="submission" date="2016-02" db="EMBL/GenBank/DDBJ databases">
        <title>Complete Genome Sequence of Propionibacterium acidipropionici ATCC 55737.</title>
        <authorList>
            <person name="Luna Flores C.H."/>
            <person name="Nielsen L.K."/>
            <person name="Marcellin E."/>
        </authorList>
    </citation>
    <scope>NUCLEOTIDE SEQUENCE [LARGE SCALE GENOMIC DNA]</scope>
    <source>
        <strain evidence="11 13">ATCC 55737</strain>
    </source>
</reference>
<keyword evidence="3 6" id="KW-0378">Hydrolase</keyword>
<dbReference type="PRINTS" id="PR00723">
    <property type="entry name" value="SUBTILISIN"/>
</dbReference>
<dbReference type="InterPro" id="IPR050131">
    <property type="entry name" value="Peptidase_S8_subtilisin-like"/>
</dbReference>
<dbReference type="Gene3D" id="3.40.50.200">
    <property type="entry name" value="Peptidase S8/S53 domain"/>
    <property type="match status" value="1"/>
</dbReference>